<organism evidence="1 2">
    <name type="scientific">Psychrobacter cryohalolentis (strain ATCC BAA-1226 / DSM 17306 / VKM B-2378 / K5)</name>
    <dbReference type="NCBI Taxonomy" id="335284"/>
    <lineage>
        <taxon>Bacteria</taxon>
        <taxon>Pseudomonadati</taxon>
        <taxon>Pseudomonadota</taxon>
        <taxon>Gammaproteobacteria</taxon>
        <taxon>Moraxellales</taxon>
        <taxon>Moraxellaceae</taxon>
        <taxon>Psychrobacter</taxon>
    </lineage>
</organism>
<dbReference type="PIRSF" id="PIRSF003109">
    <property type="entry name" value="McrC"/>
    <property type="match status" value="1"/>
</dbReference>
<dbReference type="Pfam" id="PF10117">
    <property type="entry name" value="McrBC"/>
    <property type="match status" value="1"/>
</dbReference>
<dbReference type="REBASE" id="12277">
    <property type="entry name" value="PcrKMcrBC2P"/>
</dbReference>
<dbReference type="KEGG" id="pcr:Pcryo_0940"/>
<dbReference type="EMBL" id="CP000323">
    <property type="protein sequence ID" value="ABE74721.1"/>
    <property type="molecule type" value="Genomic_DNA"/>
</dbReference>
<dbReference type="GO" id="GO:0009307">
    <property type="term" value="P:DNA restriction-modification system"/>
    <property type="evidence" value="ECO:0007669"/>
    <property type="project" value="InterPro"/>
</dbReference>
<dbReference type="STRING" id="335284.Pcryo_0940"/>
<evidence type="ECO:0000313" key="1">
    <source>
        <dbReference type="EMBL" id="ABE74721.1"/>
    </source>
</evidence>
<dbReference type="eggNOG" id="COG4268">
    <property type="taxonomic scope" value="Bacteria"/>
</dbReference>
<evidence type="ECO:0000313" key="2">
    <source>
        <dbReference type="Proteomes" id="UP000002425"/>
    </source>
</evidence>
<name>Q1QC82_PSYCK</name>
<keyword evidence="2" id="KW-1185">Reference proteome</keyword>
<protein>
    <submittedName>
        <fullName evidence="1">McrC protein</fullName>
    </submittedName>
</protein>
<gene>
    <name evidence="1" type="ordered locus">Pcryo_0940</name>
</gene>
<dbReference type="NCBIfam" id="NF007277">
    <property type="entry name" value="PRK09736.1"/>
    <property type="match status" value="1"/>
</dbReference>
<dbReference type="InterPro" id="IPR019292">
    <property type="entry name" value="McrC"/>
</dbReference>
<dbReference type="Proteomes" id="UP000002425">
    <property type="component" value="Chromosome"/>
</dbReference>
<dbReference type="InterPro" id="IPR014407">
    <property type="entry name" value="McrC_bac"/>
</dbReference>
<proteinExistence type="predicted"/>
<reference evidence="1" key="1">
    <citation type="submission" date="2006-03" db="EMBL/GenBank/DDBJ databases">
        <title>Complete sequence of chromosome of Psychrobacter cryohalolentis K5.</title>
        <authorList>
            <consortium name="US DOE Joint Genome Institute"/>
            <person name="Copeland A."/>
            <person name="Lucas S."/>
            <person name="Lapidus A."/>
            <person name="Barry K."/>
            <person name="Detter J.C."/>
            <person name="Glavina del Rio T."/>
            <person name="Hammon N."/>
            <person name="Israni S."/>
            <person name="Dalin E."/>
            <person name="Tice H."/>
            <person name="Pitluck S."/>
            <person name="Brettin T."/>
            <person name="Bruce D."/>
            <person name="Han C."/>
            <person name="Tapia R."/>
            <person name="Sims D.R."/>
            <person name="Gilna P."/>
            <person name="Schmutz J."/>
            <person name="Larimer F."/>
            <person name="Land M."/>
            <person name="Hauser L."/>
            <person name="Kyrpides N."/>
            <person name="Kim E."/>
            <person name="Richardson P."/>
        </authorList>
    </citation>
    <scope>NUCLEOTIDE SEQUENCE</scope>
    <source>
        <strain evidence="1">K5</strain>
    </source>
</reference>
<sequence>MSIEIDSLSEYYDEIKSIGKIPIRNLWLLMLYASDMYREFEAAKISVENNPDDIPDLIAEMLCRRVEHRIQRNLSYSYQSRDAVLNRVRGRIDLLSTERNRLLDRGKVACHFDELTLDTSRNRYVRAALESISKIVKNKDLAHRCRSLDVRLRRMGVSQTRPSRSQVSVDRFGRHDAEDQPMVTAAHLAFNLALPTEFEGTKQLNSPERDNLPWLRKLFEKGVAGFYDTVLSKQSYRISAGKTLRWQIKDKSLGIDKILPNMRTDILIDDMELGHRLVIDTKFNAVVINGWYRDETLRSGYLYQMYAYLRSQEGNGDLLNETASGLLLHPSVGKNVNEYIVMQNHKIQFATVDLAATAIEIREQLLQVIGVEQN</sequence>
<dbReference type="AlphaFoldDB" id="Q1QC82"/>
<dbReference type="PANTHER" id="PTHR38733">
    <property type="entry name" value="PROTEIN MCRC"/>
    <property type="match status" value="1"/>
</dbReference>
<dbReference type="HOGENOM" id="CLU_065564_0_0_6"/>
<accession>Q1QC82</accession>
<dbReference type="RefSeq" id="WP_011513282.1">
    <property type="nucleotide sequence ID" value="NC_007969.1"/>
</dbReference>
<dbReference type="PANTHER" id="PTHR38733:SF1">
    <property type="entry name" value="TYPE IV METHYL-DIRECTED RESTRICTION ENZYME ECOKMCRBC"/>
    <property type="match status" value="1"/>
</dbReference>